<gene>
    <name evidence="3" type="ORF">Cni_G22267</name>
</gene>
<dbReference type="PROSITE" id="PS50089">
    <property type="entry name" value="ZF_RING_2"/>
    <property type="match status" value="1"/>
</dbReference>
<keyword evidence="4" id="KW-1185">Reference proteome</keyword>
<name>A0AAQ3KR10_9LILI</name>
<dbReference type="GO" id="GO:0005737">
    <property type="term" value="C:cytoplasm"/>
    <property type="evidence" value="ECO:0007669"/>
    <property type="project" value="TreeGrafter"/>
</dbReference>
<dbReference type="InterPro" id="IPR001841">
    <property type="entry name" value="Znf_RING"/>
</dbReference>
<dbReference type="EMBL" id="CP136896">
    <property type="protein sequence ID" value="WOL13497.1"/>
    <property type="molecule type" value="Genomic_DNA"/>
</dbReference>
<evidence type="ECO:0000256" key="1">
    <source>
        <dbReference type="PROSITE-ProRule" id="PRU00175"/>
    </source>
</evidence>
<keyword evidence="1" id="KW-0863">Zinc-finger</keyword>
<dbReference type="InterPro" id="IPR039301">
    <property type="entry name" value="Sip5/DA2"/>
</dbReference>
<proteinExistence type="predicted"/>
<evidence type="ECO:0000259" key="2">
    <source>
        <dbReference type="PROSITE" id="PS50089"/>
    </source>
</evidence>
<sequence>MGNRISGARRRSVEDRLTRPQRLLRQPPDVDYNKLRKLILARKLAPCFDALEEPPNQQHPRDLEECPICFFYYPSLNRSRCCSKGICTECFLQMKPSDVNRHVQCPFCKTTCYAVEYRGARTEEEKEQEQFEEQKFIEAQLRMQCESQNVVKVIPSGSDHVTEMSGLRSSPMQVNNNMNCSLETCNNRNINLRLNLEEIMVMEAIWDSFQDSRLRTSGDDHISASNDFVESESVTHEMISGTFSHSSAEVLSSTDELPAGAAIAISRLPEQNLLQPHISKADCERNKAKLNPNGSSSEEPNSRLLLLECLAESHDSDEEFTGYH</sequence>
<keyword evidence="1" id="KW-0479">Metal-binding</keyword>
<dbReference type="PANTHER" id="PTHR31315">
    <property type="entry name" value="PROTEIN SIP5"/>
    <property type="match status" value="1"/>
</dbReference>
<protein>
    <submittedName>
        <fullName evidence="3">Protein SIP5-like</fullName>
    </submittedName>
</protein>
<dbReference type="PANTHER" id="PTHR31315:SF1">
    <property type="entry name" value="PROTEIN SIP5"/>
    <property type="match status" value="1"/>
</dbReference>
<evidence type="ECO:0000313" key="4">
    <source>
        <dbReference type="Proteomes" id="UP001327560"/>
    </source>
</evidence>
<dbReference type="Proteomes" id="UP001327560">
    <property type="component" value="Chromosome 7"/>
</dbReference>
<accession>A0AAQ3KR10</accession>
<keyword evidence="1" id="KW-0862">Zinc</keyword>
<feature type="domain" description="RING-type" evidence="2">
    <location>
        <begin position="66"/>
        <end position="109"/>
    </location>
</feature>
<reference evidence="3 4" key="1">
    <citation type="submission" date="2023-10" db="EMBL/GenBank/DDBJ databases">
        <title>Chromosome-scale genome assembly provides insights into flower coloration mechanisms of Canna indica.</title>
        <authorList>
            <person name="Li C."/>
        </authorList>
    </citation>
    <scope>NUCLEOTIDE SEQUENCE [LARGE SCALE GENOMIC DNA]</scope>
    <source>
        <tissue evidence="3">Flower</tissue>
    </source>
</reference>
<evidence type="ECO:0000313" key="3">
    <source>
        <dbReference type="EMBL" id="WOL13497.1"/>
    </source>
</evidence>
<organism evidence="3 4">
    <name type="scientific">Canna indica</name>
    <name type="common">Indian-shot</name>
    <dbReference type="NCBI Taxonomy" id="4628"/>
    <lineage>
        <taxon>Eukaryota</taxon>
        <taxon>Viridiplantae</taxon>
        <taxon>Streptophyta</taxon>
        <taxon>Embryophyta</taxon>
        <taxon>Tracheophyta</taxon>
        <taxon>Spermatophyta</taxon>
        <taxon>Magnoliopsida</taxon>
        <taxon>Liliopsida</taxon>
        <taxon>Zingiberales</taxon>
        <taxon>Cannaceae</taxon>
        <taxon>Canna</taxon>
    </lineage>
</organism>
<dbReference type="GO" id="GO:0008270">
    <property type="term" value="F:zinc ion binding"/>
    <property type="evidence" value="ECO:0007669"/>
    <property type="project" value="UniProtKB-KW"/>
</dbReference>
<dbReference type="AlphaFoldDB" id="A0AAQ3KR10"/>